<evidence type="ECO:0000313" key="1">
    <source>
        <dbReference type="EMBL" id="KAF5859886.1"/>
    </source>
</evidence>
<dbReference type="EMBL" id="SPNV01000149">
    <property type="protein sequence ID" value="KAF5859886.1"/>
    <property type="molecule type" value="Genomic_DNA"/>
</dbReference>
<evidence type="ECO:0000313" key="2">
    <source>
        <dbReference type="Proteomes" id="UP000541154"/>
    </source>
</evidence>
<dbReference type="Proteomes" id="UP000541154">
    <property type="component" value="Unassembled WGS sequence"/>
</dbReference>
<dbReference type="AlphaFoldDB" id="A0A8H6A0Z8"/>
<organism evidence="1 2">
    <name type="scientific">Petromyces alliaceus</name>
    <name type="common">Aspergillus alliaceus</name>
    <dbReference type="NCBI Taxonomy" id="209559"/>
    <lineage>
        <taxon>Eukaryota</taxon>
        <taxon>Fungi</taxon>
        <taxon>Dikarya</taxon>
        <taxon>Ascomycota</taxon>
        <taxon>Pezizomycotina</taxon>
        <taxon>Eurotiomycetes</taxon>
        <taxon>Eurotiomycetidae</taxon>
        <taxon>Eurotiales</taxon>
        <taxon>Aspergillaceae</taxon>
        <taxon>Aspergillus</taxon>
        <taxon>Aspergillus subgen. Circumdati</taxon>
    </lineage>
</organism>
<protein>
    <submittedName>
        <fullName evidence="1">Uncharacterized protein</fullName>
    </submittedName>
</protein>
<reference evidence="1 2" key="1">
    <citation type="submission" date="2019-04" db="EMBL/GenBank/DDBJ databases">
        <title>Aspergillus burnettii sp. nov., novel species from soil in southeast Queensland.</title>
        <authorList>
            <person name="Gilchrist C.L.M."/>
            <person name="Pitt J.I."/>
            <person name="Lange L."/>
            <person name="Lacey H.J."/>
            <person name="Vuong D."/>
            <person name="Midgley D.J."/>
            <person name="Greenfield P."/>
            <person name="Bradbury M."/>
            <person name="Lacey E."/>
            <person name="Busk P.K."/>
            <person name="Pilgaard B."/>
            <person name="Chooi Y.H."/>
            <person name="Piggott A.M."/>
        </authorList>
    </citation>
    <scope>NUCLEOTIDE SEQUENCE [LARGE SCALE GENOMIC DNA]</scope>
    <source>
        <strain evidence="1 2">FRR 5400</strain>
    </source>
</reference>
<gene>
    <name evidence="1" type="ORF">ETB97_002245</name>
</gene>
<name>A0A8H6A0Z8_PETAA</name>
<sequence length="204" mass="23986">MQAEHIRVYLWLYSTAQDVQQGPVWAHPIKPNIAGWCPKDWTWDISYPSQEQDIQRIYVMFTCLEKINLDTYTWYHLYELGRQISHAPRLKGVICRPVNPDSEEVQFLRMTPPKGDARSQCLQRRFCTVLLHSLLGQWNYPVIPPTGMVENWWFRPEESNVFLELPDCEVAASDCIRLLPPRTVKSKRPTTSEFLKKEPHAERC</sequence>
<comment type="caution">
    <text evidence="1">The sequence shown here is derived from an EMBL/GenBank/DDBJ whole genome shotgun (WGS) entry which is preliminary data.</text>
</comment>
<accession>A0A8H6A0Z8</accession>
<proteinExistence type="predicted"/>
<keyword evidence="2" id="KW-1185">Reference proteome</keyword>